<evidence type="ECO:0000313" key="9">
    <source>
        <dbReference type="EMBL" id="GLR16460.1"/>
    </source>
</evidence>
<evidence type="ECO:0000256" key="2">
    <source>
        <dbReference type="ARBA" id="ARBA00006275"/>
    </source>
</evidence>
<protein>
    <submittedName>
        <fullName evidence="9">Membrane protein</fullName>
    </submittedName>
</protein>
<evidence type="ECO:0000259" key="8">
    <source>
        <dbReference type="Pfam" id="PF14322"/>
    </source>
</evidence>
<dbReference type="PROSITE" id="PS51257">
    <property type="entry name" value="PROKAR_LIPOPROTEIN"/>
    <property type="match status" value="1"/>
</dbReference>
<accession>A0AA37SRF1</accession>
<dbReference type="Proteomes" id="UP001156666">
    <property type="component" value="Unassembled WGS sequence"/>
</dbReference>
<reference evidence="9" key="1">
    <citation type="journal article" date="2014" name="Int. J. Syst. Evol. Microbiol.">
        <title>Complete genome sequence of Corynebacterium casei LMG S-19264T (=DSM 44701T), isolated from a smear-ripened cheese.</title>
        <authorList>
            <consortium name="US DOE Joint Genome Institute (JGI-PGF)"/>
            <person name="Walter F."/>
            <person name="Albersmeier A."/>
            <person name="Kalinowski J."/>
            <person name="Ruckert C."/>
        </authorList>
    </citation>
    <scope>NUCLEOTIDE SEQUENCE</scope>
    <source>
        <strain evidence="9">NBRC 108769</strain>
    </source>
</reference>
<dbReference type="InterPro" id="IPR033985">
    <property type="entry name" value="SusD-like_N"/>
</dbReference>
<dbReference type="Gene3D" id="1.25.40.390">
    <property type="match status" value="1"/>
</dbReference>
<evidence type="ECO:0000256" key="1">
    <source>
        <dbReference type="ARBA" id="ARBA00004442"/>
    </source>
</evidence>
<comment type="similarity">
    <text evidence="2">Belongs to the SusD family.</text>
</comment>
<evidence type="ECO:0000256" key="5">
    <source>
        <dbReference type="ARBA" id="ARBA00023237"/>
    </source>
</evidence>
<comment type="caution">
    <text evidence="9">The sequence shown here is derived from an EMBL/GenBank/DDBJ whole genome shotgun (WGS) entry which is preliminary data.</text>
</comment>
<reference evidence="9" key="2">
    <citation type="submission" date="2023-01" db="EMBL/GenBank/DDBJ databases">
        <title>Draft genome sequence of Portibacter lacus strain NBRC 108769.</title>
        <authorList>
            <person name="Sun Q."/>
            <person name="Mori K."/>
        </authorList>
    </citation>
    <scope>NUCLEOTIDE SEQUENCE</scope>
    <source>
        <strain evidence="9">NBRC 108769</strain>
    </source>
</reference>
<dbReference type="SUPFAM" id="SSF48452">
    <property type="entry name" value="TPR-like"/>
    <property type="match status" value="1"/>
</dbReference>
<keyword evidence="4" id="KW-0472">Membrane</keyword>
<dbReference type="AlphaFoldDB" id="A0AA37SRF1"/>
<dbReference type="Pfam" id="PF14322">
    <property type="entry name" value="SusD-like_3"/>
    <property type="match status" value="1"/>
</dbReference>
<evidence type="ECO:0000313" key="10">
    <source>
        <dbReference type="Proteomes" id="UP001156666"/>
    </source>
</evidence>
<dbReference type="Pfam" id="PF07980">
    <property type="entry name" value="SusD_RagB"/>
    <property type="match status" value="1"/>
</dbReference>
<dbReference type="InterPro" id="IPR012944">
    <property type="entry name" value="SusD_RagB_dom"/>
</dbReference>
<gene>
    <name evidence="9" type="ORF">GCM10007940_10750</name>
</gene>
<organism evidence="9 10">
    <name type="scientific">Portibacter lacus</name>
    <dbReference type="NCBI Taxonomy" id="1099794"/>
    <lineage>
        <taxon>Bacteria</taxon>
        <taxon>Pseudomonadati</taxon>
        <taxon>Bacteroidota</taxon>
        <taxon>Saprospiria</taxon>
        <taxon>Saprospirales</taxon>
        <taxon>Haliscomenobacteraceae</taxon>
        <taxon>Portibacter</taxon>
    </lineage>
</organism>
<dbReference type="RefSeq" id="WP_235293263.1">
    <property type="nucleotide sequence ID" value="NZ_BSOH01000005.1"/>
</dbReference>
<evidence type="ECO:0000259" key="7">
    <source>
        <dbReference type="Pfam" id="PF07980"/>
    </source>
</evidence>
<feature type="chain" id="PRO_5041386548" evidence="6">
    <location>
        <begin position="33"/>
        <end position="558"/>
    </location>
</feature>
<evidence type="ECO:0000256" key="6">
    <source>
        <dbReference type="SAM" id="SignalP"/>
    </source>
</evidence>
<sequence length="558" mass="63643">MKNNKQNLFHKMSRFKPLIILLVLLCGTQSCEDTLTEEVITDIGNDYINSPVGFEDAVKGAYSYLRSYYAQEMGMTMTQMGTDTYSHGADGSYKRYDLYASDLDGRDNWVNTLWREFYRGINTCNAVIGRGPNIEGIDAETLKTRIAEVKALRAQYYFVLVQHYGGLDLRLEETGGPITAVTRSTEEEVYTQIIKDYNEALADLPTSSPWGRYNKMAVEAMLCKVHITRATRSFGTTDDFAQAEKYGKNVINNYDRALVSDYSELFELGNDENSEAVFAIQFSYDLLTAGGYGNRWHLYYLMEYDTQPGMSRVLEVGRPWKRLKPTDYTYNTVFANRVDDARYEKSFRQVFNATRSGTFSTSLDDSKAEVTFEVGDTAIFMPGYEMSFEERAKRPYQVYTPSMYQLKQFGVLSKFLDPLRASINEVQGGRDFNVVRLGDVYLTVAEALIKQNKADEAVNFINPIRRRAAYPGHEAEMEITAADATMDFIYDERARELLGEGHRWTDLKRWGNLVERVKKYNPTGMDGIAEKHNYRPIPQSQIDLVDGGNASFPQNPGY</sequence>
<keyword evidence="5" id="KW-0998">Cell outer membrane</keyword>
<feature type="domain" description="SusD-like N-terminal" evidence="8">
    <location>
        <begin position="58"/>
        <end position="225"/>
    </location>
</feature>
<proteinExistence type="inferred from homology"/>
<comment type="subcellular location">
    <subcellularLocation>
        <location evidence="1">Cell outer membrane</location>
    </subcellularLocation>
</comment>
<name>A0AA37SRF1_9BACT</name>
<keyword evidence="3 6" id="KW-0732">Signal</keyword>
<dbReference type="InterPro" id="IPR011990">
    <property type="entry name" value="TPR-like_helical_dom_sf"/>
</dbReference>
<keyword evidence="10" id="KW-1185">Reference proteome</keyword>
<dbReference type="GO" id="GO:0009279">
    <property type="term" value="C:cell outer membrane"/>
    <property type="evidence" value="ECO:0007669"/>
    <property type="project" value="UniProtKB-SubCell"/>
</dbReference>
<feature type="signal peptide" evidence="6">
    <location>
        <begin position="1"/>
        <end position="32"/>
    </location>
</feature>
<evidence type="ECO:0000256" key="4">
    <source>
        <dbReference type="ARBA" id="ARBA00023136"/>
    </source>
</evidence>
<evidence type="ECO:0000256" key="3">
    <source>
        <dbReference type="ARBA" id="ARBA00022729"/>
    </source>
</evidence>
<dbReference type="EMBL" id="BSOH01000005">
    <property type="protein sequence ID" value="GLR16460.1"/>
    <property type="molecule type" value="Genomic_DNA"/>
</dbReference>
<feature type="domain" description="RagB/SusD" evidence="7">
    <location>
        <begin position="290"/>
        <end position="558"/>
    </location>
</feature>